<feature type="domain" description="Thiamin pyrophosphokinase catalytic" evidence="6">
    <location>
        <begin position="42"/>
        <end position="144"/>
    </location>
</feature>
<proteinExistence type="predicted"/>
<keyword evidence="3 8" id="KW-0418">Kinase</keyword>
<dbReference type="OrthoDB" id="1132102at2"/>
<dbReference type="InterPro" id="IPR007371">
    <property type="entry name" value="TPK_catalytic"/>
</dbReference>
<dbReference type="InterPro" id="IPR053149">
    <property type="entry name" value="TPK"/>
</dbReference>
<gene>
    <name evidence="8" type="ORF">HMPREF1981_02773</name>
</gene>
<dbReference type="Gene3D" id="3.40.50.10240">
    <property type="entry name" value="Thiamin pyrophosphokinase, catalytic domain"/>
    <property type="match status" value="1"/>
</dbReference>
<dbReference type="InterPro" id="IPR036759">
    <property type="entry name" value="TPK_catalytic_sf"/>
</dbReference>
<dbReference type="SUPFAM" id="SSF63999">
    <property type="entry name" value="Thiamin pyrophosphokinase, catalytic domain"/>
    <property type="match status" value="1"/>
</dbReference>
<dbReference type="HOGENOM" id="CLU_044237_2_0_10"/>
<dbReference type="PANTHER" id="PTHR41299">
    <property type="entry name" value="THIAMINE PYROPHOSPHOKINASE"/>
    <property type="match status" value="1"/>
</dbReference>
<accession>U2BUT2</accession>
<protein>
    <recommendedName>
        <fullName evidence="5">Thiamine diphosphokinase</fullName>
        <ecNumber evidence="5">2.7.6.2</ecNumber>
    </recommendedName>
</protein>
<evidence type="ECO:0000259" key="6">
    <source>
        <dbReference type="Pfam" id="PF04263"/>
    </source>
</evidence>
<dbReference type="Pfam" id="PF21275">
    <property type="entry name" value="Thi_PPkinase_C"/>
    <property type="match status" value="1"/>
</dbReference>
<dbReference type="CDD" id="cd07995">
    <property type="entry name" value="TPK"/>
    <property type="match status" value="1"/>
</dbReference>
<name>U2BUT2_9BACE</name>
<evidence type="ECO:0000256" key="2">
    <source>
        <dbReference type="ARBA" id="ARBA00022741"/>
    </source>
</evidence>
<dbReference type="GO" id="GO:0006772">
    <property type="term" value="P:thiamine metabolic process"/>
    <property type="evidence" value="ECO:0007669"/>
    <property type="project" value="UniProtKB-UniRule"/>
</dbReference>
<dbReference type="PANTHER" id="PTHR41299:SF1">
    <property type="entry name" value="THIAMINE PYROPHOSPHOKINASE"/>
    <property type="match status" value="1"/>
</dbReference>
<evidence type="ECO:0000313" key="9">
    <source>
        <dbReference type="Proteomes" id="UP000016496"/>
    </source>
</evidence>
<dbReference type="Proteomes" id="UP000016496">
    <property type="component" value="Unassembled WGS sequence"/>
</dbReference>
<feature type="domain" description="Thiamin pyrophosphokinase-like substrate-binding" evidence="7">
    <location>
        <begin position="151"/>
        <end position="219"/>
    </location>
</feature>
<evidence type="ECO:0000259" key="7">
    <source>
        <dbReference type="Pfam" id="PF21275"/>
    </source>
</evidence>
<evidence type="ECO:0000256" key="5">
    <source>
        <dbReference type="NCBIfam" id="TIGR01378"/>
    </source>
</evidence>
<evidence type="ECO:0000256" key="3">
    <source>
        <dbReference type="ARBA" id="ARBA00022777"/>
    </source>
</evidence>
<dbReference type="GO" id="GO:0016301">
    <property type="term" value="F:kinase activity"/>
    <property type="evidence" value="ECO:0007669"/>
    <property type="project" value="UniProtKB-KW"/>
</dbReference>
<evidence type="ECO:0000313" key="8">
    <source>
        <dbReference type="EMBL" id="ERI81949.1"/>
    </source>
</evidence>
<dbReference type="GO" id="GO:0005524">
    <property type="term" value="F:ATP binding"/>
    <property type="evidence" value="ECO:0007669"/>
    <property type="project" value="UniProtKB-KW"/>
</dbReference>
<dbReference type="GO" id="GO:0004788">
    <property type="term" value="F:thiamine diphosphokinase activity"/>
    <property type="evidence" value="ECO:0007669"/>
    <property type="project" value="UniProtKB-UniRule"/>
</dbReference>
<dbReference type="InterPro" id="IPR006282">
    <property type="entry name" value="Thi_PPkinase"/>
</dbReference>
<evidence type="ECO:0000256" key="4">
    <source>
        <dbReference type="ARBA" id="ARBA00022840"/>
    </source>
</evidence>
<keyword evidence="2" id="KW-0547">Nucleotide-binding</keyword>
<dbReference type="Pfam" id="PF04263">
    <property type="entry name" value="TPK_catalytic"/>
    <property type="match status" value="1"/>
</dbReference>
<dbReference type="RefSeq" id="WP_021646404.1">
    <property type="nucleotide sequence ID" value="NZ_KE993144.1"/>
</dbReference>
<dbReference type="EMBL" id="AWSV01000147">
    <property type="protein sequence ID" value="ERI81949.1"/>
    <property type="molecule type" value="Genomic_DNA"/>
</dbReference>
<sequence>MEETTEHPASCSVTDSESVDLKPEAVILANGEYPVHPLPLRILAEAKFTVCCDGAADEYIAQGKTPDIIIGDGDSLSPENKERFASIIHYVSDQETNDQTKAVRYLRQRGFRRITIVGATGKREDHTLGNISLLIEYMRSGMDVRMVTDYGIFVPARGTRRFAAQPGQQISIFSFGASELQAEGLAYPLSDFNNWWQGTLNQAKSAEFTIRCQGDYLVFLAFCREKDSHPQ</sequence>
<dbReference type="PATRIC" id="fig|1321819.3.peg.2559"/>
<organism evidence="8 9">
    <name type="scientific">Bacteroides pyogenes F0041</name>
    <dbReference type="NCBI Taxonomy" id="1321819"/>
    <lineage>
        <taxon>Bacteria</taxon>
        <taxon>Pseudomonadati</taxon>
        <taxon>Bacteroidota</taxon>
        <taxon>Bacteroidia</taxon>
        <taxon>Bacteroidales</taxon>
        <taxon>Bacteroidaceae</taxon>
        <taxon>Bacteroides</taxon>
    </lineage>
</organism>
<keyword evidence="4" id="KW-0067">ATP-binding</keyword>
<comment type="caution">
    <text evidence="8">The sequence shown here is derived from an EMBL/GenBank/DDBJ whole genome shotgun (WGS) entry which is preliminary data.</text>
</comment>
<keyword evidence="1" id="KW-0808">Transferase</keyword>
<reference evidence="8 9" key="1">
    <citation type="submission" date="2013-08" db="EMBL/GenBank/DDBJ databases">
        <authorList>
            <person name="Weinstock G."/>
            <person name="Sodergren E."/>
            <person name="Wylie T."/>
            <person name="Fulton L."/>
            <person name="Fulton R."/>
            <person name="Fronick C."/>
            <person name="O'Laughlin M."/>
            <person name="Godfrey J."/>
            <person name="Miner T."/>
            <person name="Herter B."/>
            <person name="Appelbaum E."/>
            <person name="Cordes M."/>
            <person name="Lek S."/>
            <person name="Wollam A."/>
            <person name="Pepin K.H."/>
            <person name="Palsikar V.B."/>
            <person name="Mitreva M."/>
            <person name="Wilson R.K."/>
        </authorList>
    </citation>
    <scope>NUCLEOTIDE SEQUENCE [LARGE SCALE GENOMIC DNA]</scope>
    <source>
        <strain evidence="8 9">F0041</strain>
    </source>
</reference>
<dbReference type="InterPro" id="IPR049442">
    <property type="entry name" value="Thi_PPkinase-like_C"/>
</dbReference>
<dbReference type="AlphaFoldDB" id="U2BUT2"/>
<dbReference type="NCBIfam" id="TIGR01378">
    <property type="entry name" value="thi_PPkinase"/>
    <property type="match status" value="1"/>
</dbReference>
<dbReference type="GO" id="GO:0009229">
    <property type="term" value="P:thiamine diphosphate biosynthetic process"/>
    <property type="evidence" value="ECO:0007669"/>
    <property type="project" value="InterPro"/>
</dbReference>
<dbReference type="EC" id="2.7.6.2" evidence="5"/>
<evidence type="ECO:0000256" key="1">
    <source>
        <dbReference type="ARBA" id="ARBA00022679"/>
    </source>
</evidence>